<evidence type="ECO:0000313" key="2">
    <source>
        <dbReference type="Proteomes" id="UP000515292"/>
    </source>
</evidence>
<dbReference type="Pfam" id="PF05960">
    <property type="entry name" value="DUF885"/>
    <property type="match status" value="1"/>
</dbReference>
<name>A0A7G5IK97_9SPHN</name>
<sequence>MTAAERLAELAARYWSFECAEFPFAAIQASVATDAVAVFRDSAEDHARRDGAAGDFLAELDGIATAGLSPQERATHALLRQELENIRTEYAVSASLRPWLLPVGPDFNTIFFANSAVLGTLESAGLYVERLRAFPRFLADVQGNLRAGHAKGIRYPWAVLQAAAANTRGIARQAPAESGWYGAFKRATLRGDRFDALAVQALSVIETMIIPAMHAFADLIDGPLMAGARSNLSCIDAPDGRAYYDWSVRRFTTTAMTPEDIHALGLAEVARLETEVAALAADNGFAGDVSGYRKRIADDRSFIPESQDALRRSLESLCKRVDKRIPAFFGRIPRSTYGVDIVPEAVSAALPPAYAQPAPADGSGPGIFWANGILAKCPSYLYPALVVHEAWPGHLMHLAVLQELDHLPAFRRYGAVKYTAYIEGWALYCERLGVEMGIYQQPHEHYGRLEMEMWRACRLVVDTGIHLHDWSRDQAIAYMRERLALDDATIAGEVDRYAAFPGQALAYQIGNIRIRDLRARAEAALGDRFSIRDFHDAVLTAGAVPLDVLDMLVEDWLARETGRLAA</sequence>
<dbReference type="InterPro" id="IPR010281">
    <property type="entry name" value="DUF885"/>
</dbReference>
<evidence type="ECO:0000313" key="1">
    <source>
        <dbReference type="EMBL" id="QMW23789.1"/>
    </source>
</evidence>
<dbReference type="PANTHER" id="PTHR33361:SF2">
    <property type="entry name" value="DUF885 DOMAIN-CONTAINING PROTEIN"/>
    <property type="match status" value="1"/>
</dbReference>
<proteinExistence type="predicted"/>
<reference evidence="1 2" key="1">
    <citation type="submission" date="2020-07" db="EMBL/GenBank/DDBJ databases">
        <title>Complete genome sequence for Sandaracinobacter sp. M6.</title>
        <authorList>
            <person name="Tang Y."/>
            <person name="Liu Q."/>
            <person name="Guo Z."/>
            <person name="Lei P."/>
            <person name="Huang B."/>
        </authorList>
    </citation>
    <scope>NUCLEOTIDE SEQUENCE [LARGE SCALE GENOMIC DNA]</scope>
    <source>
        <strain evidence="1 2">M6</strain>
    </source>
</reference>
<protein>
    <submittedName>
        <fullName evidence="1">DUF885 domain-containing protein</fullName>
    </submittedName>
</protein>
<dbReference type="EMBL" id="CP059851">
    <property type="protein sequence ID" value="QMW23789.1"/>
    <property type="molecule type" value="Genomic_DNA"/>
</dbReference>
<keyword evidence="2" id="KW-1185">Reference proteome</keyword>
<accession>A0A7G5IK97</accession>
<dbReference type="RefSeq" id="WP_182297612.1">
    <property type="nucleotide sequence ID" value="NZ_CP059851.1"/>
</dbReference>
<dbReference type="AlphaFoldDB" id="A0A7G5IK97"/>
<organism evidence="1 2">
    <name type="scientific">Sandaracinobacteroides saxicola</name>
    <dbReference type="NCBI Taxonomy" id="2759707"/>
    <lineage>
        <taxon>Bacteria</taxon>
        <taxon>Pseudomonadati</taxon>
        <taxon>Pseudomonadota</taxon>
        <taxon>Alphaproteobacteria</taxon>
        <taxon>Sphingomonadales</taxon>
        <taxon>Sphingosinicellaceae</taxon>
        <taxon>Sandaracinobacteroides</taxon>
    </lineage>
</organism>
<dbReference type="Proteomes" id="UP000515292">
    <property type="component" value="Chromosome"/>
</dbReference>
<dbReference type="KEGG" id="sand:H3309_04725"/>
<dbReference type="PANTHER" id="PTHR33361">
    <property type="entry name" value="GLR0591 PROTEIN"/>
    <property type="match status" value="1"/>
</dbReference>
<gene>
    <name evidence="1" type="ORF">H3309_04725</name>
</gene>